<dbReference type="AlphaFoldDB" id="A0A6J7PNG0"/>
<feature type="domain" description="Amidohydrolase-related" evidence="2">
    <location>
        <begin position="52"/>
        <end position="222"/>
    </location>
</feature>
<dbReference type="PANTHER" id="PTHR11113:SF14">
    <property type="entry name" value="N-ACETYLGLUCOSAMINE-6-PHOSPHATE DEACETYLASE"/>
    <property type="match status" value="1"/>
</dbReference>
<organism evidence="3">
    <name type="scientific">freshwater metagenome</name>
    <dbReference type="NCBI Taxonomy" id="449393"/>
    <lineage>
        <taxon>unclassified sequences</taxon>
        <taxon>metagenomes</taxon>
        <taxon>ecological metagenomes</taxon>
    </lineage>
</organism>
<gene>
    <name evidence="3" type="ORF">UFOPK4057_00671</name>
</gene>
<name>A0A6J7PNG0_9ZZZZ</name>
<reference evidence="3" key="1">
    <citation type="submission" date="2020-05" db="EMBL/GenBank/DDBJ databases">
        <authorList>
            <person name="Chiriac C."/>
            <person name="Salcher M."/>
            <person name="Ghai R."/>
            <person name="Kavagutti S V."/>
        </authorList>
    </citation>
    <scope>NUCLEOTIDE SEQUENCE</scope>
</reference>
<proteinExistence type="predicted"/>
<accession>A0A6J7PNG0</accession>
<dbReference type="EMBL" id="CAFBPC010000134">
    <property type="protein sequence ID" value="CAB5006966.1"/>
    <property type="molecule type" value="Genomic_DNA"/>
</dbReference>
<evidence type="ECO:0000259" key="2">
    <source>
        <dbReference type="Pfam" id="PF01979"/>
    </source>
</evidence>
<dbReference type="SUPFAM" id="SSF51556">
    <property type="entry name" value="Metallo-dependent hydrolases"/>
    <property type="match status" value="1"/>
</dbReference>
<evidence type="ECO:0000313" key="3">
    <source>
        <dbReference type="EMBL" id="CAB5006966.1"/>
    </source>
</evidence>
<evidence type="ECO:0000256" key="1">
    <source>
        <dbReference type="ARBA" id="ARBA00022801"/>
    </source>
</evidence>
<dbReference type="PANTHER" id="PTHR11113">
    <property type="entry name" value="N-ACETYLGLUCOSAMINE-6-PHOSPHATE DEACETYLASE"/>
    <property type="match status" value="1"/>
</dbReference>
<sequence length="239" mass="25378">MGQSPGAHDTRFIIDADIEWIQQLPPEVRLVTIAAENRNAKEAIATLTAQGIVVSLGHSQPNEEQCVDAVHNGAKMVTHLFNGMSGVHHRNYGLALEALTNEKLYAGIIADMVHVQPSAISLAFAAKSSSRVCLVSDSIAWDAPWALSHGVRITDGAPRLADGTLAGSCTPLAHCVRNVAATCNVAPEDAFRAATSSPARLLNMASVGYIQVGQKADINGLDSSLRVVKTLRRLQSVRA</sequence>
<dbReference type="InterPro" id="IPR032466">
    <property type="entry name" value="Metal_Hydrolase"/>
</dbReference>
<dbReference type="GO" id="GO:0006046">
    <property type="term" value="P:N-acetylglucosamine catabolic process"/>
    <property type="evidence" value="ECO:0007669"/>
    <property type="project" value="TreeGrafter"/>
</dbReference>
<dbReference type="GO" id="GO:0008448">
    <property type="term" value="F:N-acetylglucosamine-6-phosphate deacetylase activity"/>
    <property type="evidence" value="ECO:0007669"/>
    <property type="project" value="TreeGrafter"/>
</dbReference>
<protein>
    <submittedName>
        <fullName evidence="3">Unannotated protein</fullName>
    </submittedName>
</protein>
<dbReference type="Pfam" id="PF01979">
    <property type="entry name" value="Amidohydro_1"/>
    <property type="match status" value="1"/>
</dbReference>
<dbReference type="InterPro" id="IPR006680">
    <property type="entry name" value="Amidohydro-rel"/>
</dbReference>
<dbReference type="Gene3D" id="3.20.20.140">
    <property type="entry name" value="Metal-dependent hydrolases"/>
    <property type="match status" value="1"/>
</dbReference>
<keyword evidence="1" id="KW-0378">Hydrolase</keyword>